<dbReference type="InterPro" id="IPR016047">
    <property type="entry name" value="M23ase_b-sheet_dom"/>
</dbReference>
<dbReference type="AlphaFoldDB" id="A0A251X5H7"/>
<dbReference type="InterPro" id="IPR011055">
    <property type="entry name" value="Dup_hybrid_motif"/>
</dbReference>
<dbReference type="PANTHER" id="PTHR21666:SF288">
    <property type="entry name" value="CELL DIVISION PROTEIN YTFB"/>
    <property type="match status" value="1"/>
</dbReference>
<organism evidence="10 11">
    <name type="scientific">Thioflexithrix psekupsensis</name>
    <dbReference type="NCBI Taxonomy" id="1570016"/>
    <lineage>
        <taxon>Bacteria</taxon>
        <taxon>Pseudomonadati</taxon>
        <taxon>Pseudomonadota</taxon>
        <taxon>Gammaproteobacteria</taxon>
        <taxon>Thiotrichales</taxon>
        <taxon>Thioflexithrix</taxon>
    </lineage>
</organism>
<keyword evidence="4" id="KW-0479">Metal-binding</keyword>
<evidence type="ECO:0000256" key="6">
    <source>
        <dbReference type="ARBA" id="ARBA00022833"/>
    </source>
</evidence>
<comment type="cofactor">
    <cofactor evidence="1">
        <name>Zn(2+)</name>
        <dbReference type="ChEBI" id="CHEBI:29105"/>
    </cofactor>
</comment>
<comment type="caution">
    <text evidence="10">The sequence shown here is derived from an EMBL/GenBank/DDBJ whole genome shotgun (WGS) entry which is preliminary data.</text>
</comment>
<dbReference type="Proteomes" id="UP000194798">
    <property type="component" value="Unassembled WGS sequence"/>
</dbReference>
<dbReference type="InterPro" id="IPR050570">
    <property type="entry name" value="Cell_wall_metabolism_enzyme"/>
</dbReference>
<dbReference type="GO" id="GO:0046872">
    <property type="term" value="F:metal ion binding"/>
    <property type="evidence" value="ECO:0007669"/>
    <property type="project" value="UniProtKB-KW"/>
</dbReference>
<evidence type="ECO:0000313" key="11">
    <source>
        <dbReference type="Proteomes" id="UP000194798"/>
    </source>
</evidence>
<accession>A0A251X5H7</accession>
<feature type="domain" description="Csd3-like second N-terminal" evidence="9">
    <location>
        <begin position="180"/>
        <end position="293"/>
    </location>
</feature>
<keyword evidence="6" id="KW-0862">Zinc</keyword>
<dbReference type="EMBL" id="MSLT01000023">
    <property type="protein sequence ID" value="OUD12358.1"/>
    <property type="molecule type" value="Genomic_DNA"/>
</dbReference>
<protein>
    <submittedName>
        <fullName evidence="10">Uncharacterized protein</fullName>
    </submittedName>
</protein>
<gene>
    <name evidence="10" type="ORF">TPSD3_14700</name>
</gene>
<dbReference type="Gene3D" id="2.70.70.10">
    <property type="entry name" value="Glucose Permease (Domain IIA)"/>
    <property type="match status" value="1"/>
</dbReference>
<proteinExistence type="predicted"/>
<evidence type="ECO:0000256" key="7">
    <source>
        <dbReference type="ARBA" id="ARBA00023049"/>
    </source>
</evidence>
<evidence type="ECO:0000256" key="3">
    <source>
        <dbReference type="ARBA" id="ARBA00022670"/>
    </source>
</evidence>
<dbReference type="SUPFAM" id="SSF51261">
    <property type="entry name" value="Duplicated hybrid motif"/>
    <property type="match status" value="1"/>
</dbReference>
<comment type="subcellular location">
    <subcellularLocation>
        <location evidence="2">Cell envelope</location>
    </subcellularLocation>
</comment>
<keyword evidence="3" id="KW-0645">Protease</keyword>
<dbReference type="Pfam" id="PF01551">
    <property type="entry name" value="Peptidase_M23"/>
    <property type="match status" value="1"/>
</dbReference>
<evidence type="ECO:0000259" key="9">
    <source>
        <dbReference type="Pfam" id="PF19425"/>
    </source>
</evidence>
<dbReference type="Gene3D" id="3.10.450.350">
    <property type="match status" value="2"/>
</dbReference>
<evidence type="ECO:0000256" key="4">
    <source>
        <dbReference type="ARBA" id="ARBA00022723"/>
    </source>
</evidence>
<dbReference type="Pfam" id="PF19425">
    <property type="entry name" value="Csd3_N2"/>
    <property type="match status" value="1"/>
</dbReference>
<name>A0A251X5H7_9GAMM</name>
<feature type="domain" description="M23ase beta-sheet core" evidence="8">
    <location>
        <begin position="306"/>
        <end position="402"/>
    </location>
</feature>
<evidence type="ECO:0000256" key="5">
    <source>
        <dbReference type="ARBA" id="ARBA00022801"/>
    </source>
</evidence>
<dbReference type="PANTHER" id="PTHR21666">
    <property type="entry name" value="PEPTIDASE-RELATED"/>
    <property type="match status" value="1"/>
</dbReference>
<dbReference type="GO" id="GO:0004222">
    <property type="term" value="F:metalloendopeptidase activity"/>
    <property type="evidence" value="ECO:0007669"/>
    <property type="project" value="TreeGrafter"/>
</dbReference>
<evidence type="ECO:0000259" key="8">
    <source>
        <dbReference type="Pfam" id="PF01551"/>
    </source>
</evidence>
<evidence type="ECO:0000256" key="1">
    <source>
        <dbReference type="ARBA" id="ARBA00001947"/>
    </source>
</evidence>
<keyword evidence="11" id="KW-1185">Reference proteome</keyword>
<evidence type="ECO:0000313" key="10">
    <source>
        <dbReference type="EMBL" id="OUD12358.1"/>
    </source>
</evidence>
<sequence>MRRPRQVTFIHPRHRRPYFWMILPGVALMLVWWLTTSNASLYEPDNQEKIPPVASPEAQVTVVSSSRLAAHLTPVPTIDVPDWLEITIKAGDTLDGLFQEYQLNRDHLQSILSSAHRSHFQSLPAGHYLTVHTDQEGHINELMLELNFDEELYVSREMTGFSSQIRARPVKTRLIRTEAIVTHSLYETAKKHRIPTNFITEMLDIFRWDVDFARSVQAGDVLRVVYEQRENDSQQQQAGPLLAVEFINRGQSYRAVRYIDPTGHISYYTPEGQGLRKAFLRNPVEYARLSSTFGQRRHPILNRFRQHNGVDYAAPTGTPVMATGEGTVKTLERQRGYGRVIVLSHVGGYQTLYAHLSKFASSLRVGDSVQQGQVIGYVGRSGLATGSHLHYEFHVDGVHHDPLTVKLPHTLPLPESQQAHFFQQIQPYLAQLDPTSNRLASHQSPVRYNKPLSAQIYQN</sequence>
<dbReference type="CDD" id="cd12797">
    <property type="entry name" value="M23_peptidase"/>
    <property type="match status" value="1"/>
</dbReference>
<dbReference type="GO" id="GO:0006508">
    <property type="term" value="P:proteolysis"/>
    <property type="evidence" value="ECO:0007669"/>
    <property type="project" value="UniProtKB-KW"/>
</dbReference>
<evidence type="ECO:0000256" key="2">
    <source>
        <dbReference type="ARBA" id="ARBA00004196"/>
    </source>
</evidence>
<keyword evidence="5" id="KW-0378">Hydrolase</keyword>
<dbReference type="GO" id="GO:0030313">
    <property type="term" value="C:cell envelope"/>
    <property type="evidence" value="ECO:0007669"/>
    <property type="project" value="UniProtKB-SubCell"/>
</dbReference>
<dbReference type="InterPro" id="IPR045834">
    <property type="entry name" value="Csd3_N2"/>
</dbReference>
<reference evidence="10 11" key="1">
    <citation type="submission" date="2016-12" db="EMBL/GenBank/DDBJ databases">
        <title>Thioflexothrix psekupsii D3 genome sequencing and assembly.</title>
        <authorList>
            <person name="Fomenkov A."/>
            <person name="Vincze T."/>
            <person name="Grabovich M."/>
            <person name="Anton B.P."/>
            <person name="Dubinina G."/>
            <person name="Orlova M."/>
            <person name="Belousova E."/>
            <person name="Roberts R.J."/>
        </authorList>
    </citation>
    <scope>NUCLEOTIDE SEQUENCE [LARGE SCALE GENOMIC DNA]</scope>
    <source>
        <strain evidence="10">D3</strain>
    </source>
</reference>
<keyword evidence="7" id="KW-0482">Metalloprotease</keyword>